<proteinExistence type="predicted"/>
<evidence type="ECO:0008006" key="5">
    <source>
        <dbReference type="Google" id="ProtNLM"/>
    </source>
</evidence>
<evidence type="ECO:0000313" key="3">
    <source>
        <dbReference type="EMBL" id="SDN92466.1"/>
    </source>
</evidence>
<dbReference type="AlphaFoldDB" id="A0A1H0FD28"/>
<accession>A0A1H0FD28</accession>
<dbReference type="RefSeq" id="WP_074611663.1">
    <property type="nucleotide sequence ID" value="NZ_FNGY01000010.1"/>
</dbReference>
<evidence type="ECO:0000256" key="1">
    <source>
        <dbReference type="SAM" id="Coils"/>
    </source>
</evidence>
<feature type="coiled-coil region" evidence="1">
    <location>
        <begin position="261"/>
        <end position="291"/>
    </location>
</feature>
<keyword evidence="4" id="KW-1185">Reference proteome</keyword>
<dbReference type="OrthoDB" id="9808753at2"/>
<evidence type="ECO:0000256" key="2">
    <source>
        <dbReference type="SAM" id="SignalP"/>
    </source>
</evidence>
<dbReference type="EMBL" id="FNGY01000010">
    <property type="protein sequence ID" value="SDN92466.1"/>
    <property type="molecule type" value="Genomic_DNA"/>
</dbReference>
<feature type="signal peptide" evidence="2">
    <location>
        <begin position="1"/>
        <end position="19"/>
    </location>
</feature>
<dbReference type="Proteomes" id="UP000183200">
    <property type="component" value="Unassembled WGS sequence"/>
</dbReference>
<reference evidence="4" key="1">
    <citation type="submission" date="2016-10" db="EMBL/GenBank/DDBJ databases">
        <authorList>
            <person name="Varghese N."/>
            <person name="Submissions S."/>
        </authorList>
    </citation>
    <scope>NUCLEOTIDE SEQUENCE [LARGE SCALE GENOMIC DNA]</scope>
    <source>
        <strain evidence="4">DSM 19110</strain>
    </source>
</reference>
<keyword evidence="2" id="KW-0732">Signal</keyword>
<name>A0A1H0FD28_9SPHI</name>
<evidence type="ECO:0000313" key="4">
    <source>
        <dbReference type="Proteomes" id="UP000183200"/>
    </source>
</evidence>
<organism evidence="3 4">
    <name type="scientific">Pedobacter steynii</name>
    <dbReference type="NCBI Taxonomy" id="430522"/>
    <lineage>
        <taxon>Bacteria</taxon>
        <taxon>Pseudomonadati</taxon>
        <taxon>Bacteroidota</taxon>
        <taxon>Sphingobacteriia</taxon>
        <taxon>Sphingobacteriales</taxon>
        <taxon>Sphingobacteriaceae</taxon>
        <taxon>Pedobacter</taxon>
    </lineage>
</organism>
<gene>
    <name evidence="3" type="ORF">SAMN05421820_110140</name>
</gene>
<keyword evidence="1" id="KW-0175">Coiled coil</keyword>
<protein>
    <recommendedName>
        <fullName evidence="5">BZIP transcription factor</fullName>
    </recommendedName>
</protein>
<feature type="chain" id="PRO_5010292473" description="BZIP transcription factor" evidence="2">
    <location>
        <begin position="20"/>
        <end position="301"/>
    </location>
</feature>
<sequence length="301" mass="33529">MKRYFKTLLILGLATQTYAQSNSFPDEGMAGIGINPLNGLHIFSRNNFNGGSIRFGHSGSEDAVISYGWDGTSRDVFKISKYPHNSLLSPVDLFSITTAGNVGIGTIDPKSKLEVVGQINISGISSAVNYLDRADDTKVMQFFNDRGKLKLFSWGYGTDGDLLTITSNGNLGLGTTIPREKLSVNGKIRAHEIKVETQNWPDYVFKPDYRLQPLHELEQYIKANKHLPGMPSAQAAEFDGINLGEIQKQLLKNQEELTLHLIEKSKIIADLKEENEKLKKEQDVIKATLDKVLKHIEKTTH</sequence>